<keyword evidence="8" id="KW-0812">Transmembrane</keyword>
<dbReference type="PANTHER" id="PTHR46663">
    <property type="entry name" value="DIGUANYLATE CYCLASE DGCT-RELATED"/>
    <property type="match status" value="1"/>
</dbReference>
<dbReference type="Gene3D" id="3.30.70.270">
    <property type="match status" value="1"/>
</dbReference>
<evidence type="ECO:0000256" key="7">
    <source>
        <dbReference type="ARBA" id="ARBA00023012"/>
    </source>
</evidence>
<accession>A0A9E4KFH8</accession>
<dbReference type="GO" id="GO:0016020">
    <property type="term" value="C:membrane"/>
    <property type="evidence" value="ECO:0007669"/>
    <property type="project" value="UniProtKB-SubCell"/>
</dbReference>
<dbReference type="PANTHER" id="PTHR46663:SF3">
    <property type="entry name" value="SLL0267 PROTEIN"/>
    <property type="match status" value="1"/>
</dbReference>
<feature type="transmembrane region" description="Helical" evidence="8">
    <location>
        <begin position="13"/>
        <end position="31"/>
    </location>
</feature>
<feature type="domain" description="GGDEF" evidence="11">
    <location>
        <begin position="789"/>
        <end position="884"/>
    </location>
</feature>
<comment type="caution">
    <text evidence="12">The sequence shown here is derived from an EMBL/GenBank/DDBJ whole genome shotgun (WGS) entry which is preliminary data.</text>
</comment>
<dbReference type="NCBIfam" id="TIGR00229">
    <property type="entry name" value="sensory_box"/>
    <property type="match status" value="2"/>
</dbReference>
<feature type="domain" description="PAC" evidence="10">
    <location>
        <begin position="705"/>
        <end position="757"/>
    </location>
</feature>
<proteinExistence type="predicted"/>
<keyword evidence="2" id="KW-0597">Phosphoprotein</keyword>
<dbReference type="Proteomes" id="UP000886667">
    <property type="component" value="Unassembled WGS sequence"/>
</dbReference>
<dbReference type="InterPro" id="IPR013656">
    <property type="entry name" value="PAS_4"/>
</dbReference>
<keyword evidence="3 12" id="KW-0808">Transferase</keyword>
<dbReference type="EC" id="2.7.7.65" evidence="12"/>
<dbReference type="InterPro" id="IPR035965">
    <property type="entry name" value="PAS-like_dom_sf"/>
</dbReference>
<dbReference type="Gene3D" id="3.30.450.20">
    <property type="entry name" value="PAS domain"/>
    <property type="match status" value="3"/>
</dbReference>
<evidence type="ECO:0000256" key="6">
    <source>
        <dbReference type="ARBA" id="ARBA00022840"/>
    </source>
</evidence>
<dbReference type="SMART" id="SM00267">
    <property type="entry name" value="GGDEF"/>
    <property type="match status" value="1"/>
</dbReference>
<dbReference type="GO" id="GO:0005524">
    <property type="term" value="F:ATP binding"/>
    <property type="evidence" value="ECO:0007669"/>
    <property type="project" value="UniProtKB-KW"/>
</dbReference>
<sequence>MGDSEPLSLLPDLVGLGLLSGLLLLGVSAASSHRFRRQLNHEARKDTSFTIIFSLAWALAKLGNKLPTLSALPVTLADLGLVFAIASLLLLGGSNTNPWSTWLYRLVVAIASLLTLFSAGQYIPVVVPVIALLALWRAWTSSGLQRRLATAVGTLFLLLSAVHLGLPAWQADIAATLIILWMVYAIWTDAGLPQPRRRLLLATLVISPALLSLAGHYLEKEEEAFRDSMMQEAYARLDLARHRMEVLDKYGLDMLKIGAADPITLRALAAAPHEYDLQFRVLNRKIGADTSLLLNTEGQVIVCSDPAIIGKNFAWRPFFKAAMAGEASGYMARGAVTGLPRIFFARPVVDDSATTRAVMVAGFNLESSLGDNVRMDDVILNRQGVILYGPPPFDRGALFPSNTAVESLVTERLFNERDLKPLGFQRIASDWVRDRSDRLWLWVSSPLPGGDWELSKLLPIEPLLDYRVRQLTQLFLFIAILVLLAVHYLQSRTFVSALLGEVDKRRQAETTLHQVIDTVPIRVFWKDRECRYLGCNPAFARDAGKASPQEMIGQDDFAMGWAAQADIYRADDKGVMESGQPRLDYEEPQSTPDNRLIWLRTSKMPLRDASGKVYGVLGIYDDITAQKQIEAQLKDAASVFEHAHEGIVITSQQGEILDVNAAFTRITGYTREEVLGKNPSILKSGKHDPEFYEDLWRSLIEQGNWSGEIWNRRKNGEIYPESLTISAVRSPDGQVQRYVALFSDIRAQKEHQSQLEHVAHYDALTGLPNRVLLDDRLRQAMLQASRRDTQLALVYLDLDGFKEVNDDYGHDVGDRLLVTLADRMNNAVREVDTLARLGGDEFVALLADLPDVDTTLPWLKRLLNAIAEPVNDEVGMLQVSASLG</sequence>
<feature type="non-terminal residue" evidence="12">
    <location>
        <position position="884"/>
    </location>
</feature>
<dbReference type="GO" id="GO:0000160">
    <property type="term" value="P:phosphorelay signal transduction system"/>
    <property type="evidence" value="ECO:0007669"/>
    <property type="project" value="UniProtKB-KW"/>
</dbReference>
<reference evidence="12" key="1">
    <citation type="journal article" date="2021" name="Proc. Natl. Acad. Sci. U.S.A.">
        <title>Global biogeography of chemosynthetic symbionts reveals both localized and globally distributed symbiont groups. .</title>
        <authorList>
            <person name="Osvatic J.T."/>
            <person name="Wilkins L.G.E."/>
            <person name="Leibrecht L."/>
            <person name="Leray M."/>
            <person name="Zauner S."/>
            <person name="Polzin J."/>
            <person name="Camacho Y."/>
            <person name="Gros O."/>
            <person name="van Gils J.A."/>
            <person name="Eisen J.A."/>
            <person name="Petersen J.M."/>
            <person name="Yuen B."/>
        </authorList>
    </citation>
    <scope>NUCLEOTIDE SEQUENCE</scope>
    <source>
        <strain evidence="12">MAGclacostrist064TRANS</strain>
    </source>
</reference>
<dbReference type="InterPro" id="IPR029787">
    <property type="entry name" value="Nucleotide_cyclase"/>
</dbReference>
<dbReference type="SUPFAM" id="SSF103190">
    <property type="entry name" value="Sensory domain-like"/>
    <property type="match status" value="1"/>
</dbReference>
<feature type="domain" description="PAS" evidence="9">
    <location>
        <begin position="632"/>
        <end position="678"/>
    </location>
</feature>
<keyword evidence="6" id="KW-0067">ATP-binding</keyword>
<dbReference type="SUPFAM" id="SSF55073">
    <property type="entry name" value="Nucleotide cyclase"/>
    <property type="match status" value="1"/>
</dbReference>
<gene>
    <name evidence="12" type="ORF">JAZ07_14065</name>
</gene>
<dbReference type="PROSITE" id="PS50113">
    <property type="entry name" value="PAC"/>
    <property type="match status" value="2"/>
</dbReference>
<keyword evidence="12" id="KW-0548">Nucleotidyltransferase</keyword>
<dbReference type="InterPro" id="IPR043128">
    <property type="entry name" value="Rev_trsase/Diguanyl_cyclase"/>
</dbReference>
<dbReference type="InterPro" id="IPR029151">
    <property type="entry name" value="Sensor-like_sf"/>
</dbReference>
<name>A0A9E4KFH8_9GAMM</name>
<feature type="transmembrane region" description="Helical" evidence="8">
    <location>
        <begin position="173"/>
        <end position="192"/>
    </location>
</feature>
<keyword evidence="4" id="KW-0547">Nucleotide-binding</keyword>
<evidence type="ECO:0000256" key="5">
    <source>
        <dbReference type="ARBA" id="ARBA00022777"/>
    </source>
</evidence>
<evidence type="ECO:0000256" key="3">
    <source>
        <dbReference type="ARBA" id="ARBA00022679"/>
    </source>
</evidence>
<dbReference type="InterPro" id="IPR000160">
    <property type="entry name" value="GGDEF_dom"/>
</dbReference>
<dbReference type="CDD" id="cd00130">
    <property type="entry name" value="PAS"/>
    <property type="match status" value="1"/>
</dbReference>
<evidence type="ECO:0000313" key="13">
    <source>
        <dbReference type="Proteomes" id="UP000886667"/>
    </source>
</evidence>
<dbReference type="Pfam" id="PF00990">
    <property type="entry name" value="GGDEF"/>
    <property type="match status" value="1"/>
</dbReference>
<dbReference type="SUPFAM" id="SSF55785">
    <property type="entry name" value="PYP-like sensor domain (PAS domain)"/>
    <property type="match status" value="2"/>
</dbReference>
<keyword evidence="5" id="KW-0418">Kinase</keyword>
<dbReference type="Pfam" id="PF13426">
    <property type="entry name" value="PAS_9"/>
    <property type="match status" value="1"/>
</dbReference>
<dbReference type="SMART" id="SM00086">
    <property type="entry name" value="PAC"/>
    <property type="match status" value="2"/>
</dbReference>
<dbReference type="NCBIfam" id="TIGR00254">
    <property type="entry name" value="GGDEF"/>
    <property type="match status" value="1"/>
</dbReference>
<dbReference type="PROSITE" id="PS50112">
    <property type="entry name" value="PAS"/>
    <property type="match status" value="1"/>
</dbReference>
<evidence type="ECO:0000256" key="8">
    <source>
        <dbReference type="SAM" id="Phobius"/>
    </source>
</evidence>
<dbReference type="InterPro" id="IPR001610">
    <property type="entry name" value="PAC"/>
</dbReference>
<evidence type="ECO:0000256" key="1">
    <source>
        <dbReference type="ARBA" id="ARBA00004370"/>
    </source>
</evidence>
<dbReference type="InterPro" id="IPR000014">
    <property type="entry name" value="PAS"/>
</dbReference>
<feature type="transmembrane region" description="Helical" evidence="8">
    <location>
        <begin position="71"/>
        <end position="91"/>
    </location>
</feature>
<evidence type="ECO:0000313" key="12">
    <source>
        <dbReference type="EMBL" id="MCG7947464.1"/>
    </source>
</evidence>
<dbReference type="CDD" id="cd12914">
    <property type="entry name" value="PDC1_DGC_like"/>
    <property type="match status" value="1"/>
</dbReference>
<dbReference type="EMBL" id="JAEPCM010000486">
    <property type="protein sequence ID" value="MCG7947464.1"/>
    <property type="molecule type" value="Genomic_DNA"/>
</dbReference>
<evidence type="ECO:0000256" key="2">
    <source>
        <dbReference type="ARBA" id="ARBA00022553"/>
    </source>
</evidence>
<dbReference type="GO" id="GO:0016301">
    <property type="term" value="F:kinase activity"/>
    <property type="evidence" value="ECO:0007669"/>
    <property type="project" value="UniProtKB-KW"/>
</dbReference>
<organism evidence="12 13">
    <name type="scientific">Candidatus Thiodiazotropha taylori</name>
    <dbReference type="NCBI Taxonomy" id="2792791"/>
    <lineage>
        <taxon>Bacteria</taxon>
        <taxon>Pseudomonadati</taxon>
        <taxon>Pseudomonadota</taxon>
        <taxon>Gammaproteobacteria</taxon>
        <taxon>Chromatiales</taxon>
        <taxon>Sedimenticolaceae</taxon>
        <taxon>Candidatus Thiodiazotropha</taxon>
    </lineage>
</organism>
<dbReference type="AlphaFoldDB" id="A0A9E4KFH8"/>
<dbReference type="PROSITE" id="PS50887">
    <property type="entry name" value="GGDEF"/>
    <property type="match status" value="1"/>
</dbReference>
<comment type="subcellular location">
    <subcellularLocation>
        <location evidence="1">Membrane</location>
    </subcellularLocation>
</comment>
<keyword evidence="8" id="KW-1133">Transmembrane helix</keyword>
<dbReference type="GO" id="GO:0052621">
    <property type="term" value="F:diguanylate cyclase activity"/>
    <property type="evidence" value="ECO:0007669"/>
    <property type="project" value="UniProtKB-EC"/>
</dbReference>
<feature type="transmembrane region" description="Helical" evidence="8">
    <location>
        <begin position="103"/>
        <end position="136"/>
    </location>
</feature>
<dbReference type="SMART" id="SM00091">
    <property type="entry name" value="PAS"/>
    <property type="match status" value="2"/>
</dbReference>
<dbReference type="InterPro" id="IPR052163">
    <property type="entry name" value="DGC-Regulatory_Protein"/>
</dbReference>
<feature type="domain" description="PAC" evidence="10">
    <location>
        <begin position="583"/>
        <end position="635"/>
    </location>
</feature>
<evidence type="ECO:0000259" key="11">
    <source>
        <dbReference type="PROSITE" id="PS50887"/>
    </source>
</evidence>
<evidence type="ECO:0000259" key="10">
    <source>
        <dbReference type="PROSITE" id="PS50113"/>
    </source>
</evidence>
<keyword evidence="7" id="KW-0902">Two-component regulatory system</keyword>
<protein>
    <submittedName>
        <fullName evidence="12">Diguanylate cyclase</fullName>
        <ecNumber evidence="12">2.7.7.65</ecNumber>
    </submittedName>
</protein>
<evidence type="ECO:0000259" key="9">
    <source>
        <dbReference type="PROSITE" id="PS50112"/>
    </source>
</evidence>
<evidence type="ECO:0000256" key="4">
    <source>
        <dbReference type="ARBA" id="ARBA00022741"/>
    </source>
</evidence>
<dbReference type="Pfam" id="PF08448">
    <property type="entry name" value="PAS_4"/>
    <property type="match status" value="1"/>
</dbReference>
<keyword evidence="8" id="KW-0472">Membrane</keyword>
<dbReference type="InterPro" id="IPR000700">
    <property type="entry name" value="PAS-assoc_C"/>
</dbReference>
<feature type="transmembrane region" description="Helical" evidence="8">
    <location>
        <begin position="148"/>
        <end position="167"/>
    </location>
</feature>
<feature type="transmembrane region" description="Helical" evidence="8">
    <location>
        <begin position="471"/>
        <end position="489"/>
    </location>
</feature>
<dbReference type="CDD" id="cd01949">
    <property type="entry name" value="GGDEF"/>
    <property type="match status" value="1"/>
</dbReference>